<dbReference type="OrthoDB" id="9808666at2"/>
<proteinExistence type="predicted"/>
<dbReference type="RefSeq" id="WP_147068438.1">
    <property type="nucleotide sequence ID" value="NZ_BAAARO010000004.1"/>
</dbReference>
<dbReference type="Gene3D" id="2.40.30.100">
    <property type="entry name" value="AF2212/PG0164-like"/>
    <property type="match status" value="1"/>
</dbReference>
<evidence type="ECO:0000313" key="2">
    <source>
        <dbReference type="Proteomes" id="UP000321534"/>
    </source>
</evidence>
<dbReference type="Proteomes" id="UP000321534">
    <property type="component" value="Unassembled WGS sequence"/>
</dbReference>
<comment type="caution">
    <text evidence="1">The sequence shown here is derived from an EMBL/GenBank/DDBJ whole genome shotgun (WGS) entry which is preliminary data.</text>
</comment>
<accession>A0A512D6G9</accession>
<dbReference type="AlphaFoldDB" id="A0A512D6G9"/>
<name>A0A512D6G9_9MICO</name>
<gene>
    <name evidence="1" type="ORF">TAE01_38810</name>
</gene>
<organism evidence="1 2">
    <name type="scientific">Terrabacter aerolatus</name>
    <dbReference type="NCBI Taxonomy" id="422442"/>
    <lineage>
        <taxon>Bacteria</taxon>
        <taxon>Bacillati</taxon>
        <taxon>Actinomycetota</taxon>
        <taxon>Actinomycetes</taxon>
        <taxon>Micrococcales</taxon>
        <taxon>Intrasporangiaceae</taxon>
        <taxon>Terrabacter</taxon>
    </lineage>
</organism>
<dbReference type="EMBL" id="BJYX01000034">
    <property type="protein sequence ID" value="GEO32071.1"/>
    <property type="molecule type" value="Genomic_DNA"/>
</dbReference>
<reference evidence="1 2" key="1">
    <citation type="submission" date="2019-07" db="EMBL/GenBank/DDBJ databases">
        <title>Whole genome shotgun sequence of Terrabacter aerolatus NBRC 106305.</title>
        <authorList>
            <person name="Hosoyama A."/>
            <person name="Uohara A."/>
            <person name="Ohji S."/>
            <person name="Ichikawa N."/>
        </authorList>
    </citation>
    <scope>NUCLEOTIDE SEQUENCE [LARGE SCALE GENOMIC DNA]</scope>
    <source>
        <strain evidence="1 2">NBRC 106305</strain>
    </source>
</reference>
<evidence type="ECO:0008006" key="3">
    <source>
        <dbReference type="Google" id="ProtNLM"/>
    </source>
</evidence>
<evidence type="ECO:0000313" key="1">
    <source>
        <dbReference type="EMBL" id="GEO32071.1"/>
    </source>
</evidence>
<protein>
    <recommendedName>
        <fullName evidence="3">DUF1905 domain-containing protein</fullName>
    </recommendedName>
</protein>
<dbReference type="Pfam" id="PF08922">
    <property type="entry name" value="DUF1905"/>
    <property type="match status" value="1"/>
</dbReference>
<dbReference type="SUPFAM" id="SSF141694">
    <property type="entry name" value="AF2212/PG0164-like"/>
    <property type="match status" value="1"/>
</dbReference>
<keyword evidence="2" id="KW-1185">Reference proteome</keyword>
<dbReference type="InterPro" id="IPR015018">
    <property type="entry name" value="DUF1905"/>
</dbReference>
<dbReference type="InterPro" id="IPR037079">
    <property type="entry name" value="AF2212/PG0164-like_sf"/>
</dbReference>
<sequence length="97" mass="10689">MTTLRFTADLWRWEAQTGWFFVTVGPEASARIREVPRAPRGFGSVRVRATVGATSWTTSVFPDAQRGAYVLPVKQAVRRAEGLGEGDPAQVVLEVLE</sequence>